<comment type="subcellular location">
    <subcellularLocation>
        <location evidence="1">Membrane</location>
        <topology evidence="1">Multi-pass membrane protein</topology>
    </subcellularLocation>
</comment>
<dbReference type="PANTHER" id="PTHR11629:SF112">
    <property type="entry name" value="V-TYPE PROTON ATPASE SUBUNIT A3"/>
    <property type="match status" value="1"/>
</dbReference>
<evidence type="ECO:0000256" key="4">
    <source>
        <dbReference type="ARBA" id="ARBA00022692"/>
    </source>
</evidence>
<dbReference type="GO" id="GO:0007035">
    <property type="term" value="P:vacuolar acidification"/>
    <property type="evidence" value="ECO:0007669"/>
    <property type="project" value="TreeGrafter"/>
</dbReference>
<keyword evidence="7" id="KW-0472">Membrane</keyword>
<evidence type="ECO:0000256" key="8">
    <source>
        <dbReference type="RuleBase" id="RU361189"/>
    </source>
</evidence>
<evidence type="ECO:0000256" key="2">
    <source>
        <dbReference type="ARBA" id="ARBA00009904"/>
    </source>
</evidence>
<dbReference type="GO" id="GO:0033179">
    <property type="term" value="C:proton-transporting V-type ATPase, V0 domain"/>
    <property type="evidence" value="ECO:0007669"/>
    <property type="project" value="InterPro"/>
</dbReference>
<protein>
    <recommendedName>
        <fullName evidence="8">V-type proton ATPase subunit a</fullName>
    </recommendedName>
</protein>
<sequence length="207" mass="23445">MSSAEALQREYASNQSGEESLETPLLSEQETTTDPSKQVKLGFITGLVPREKSIAFERIYFELPGVEKNVFAVFFSGERSKIKILKICDAFGANRCPFAEDLGKQAQTIKEVWRLSELKTTIDAGIVHCGNLLQTIGEQFERWNFLVRREKSIYRTLNMLSIDVTKKCLVAEGWSPVFARKQIQDALHHATQDCNSQVDAIFEILHT</sequence>
<dbReference type="GO" id="GO:0051117">
    <property type="term" value="F:ATPase binding"/>
    <property type="evidence" value="ECO:0007669"/>
    <property type="project" value="TreeGrafter"/>
</dbReference>
<dbReference type="Gramene" id="OE9A087757T1">
    <property type="protein sequence ID" value="OE9A087757C1"/>
    <property type="gene ID" value="OE9A087757"/>
</dbReference>
<organism evidence="10 11">
    <name type="scientific">Olea europaea subsp. europaea</name>
    <dbReference type="NCBI Taxonomy" id="158383"/>
    <lineage>
        <taxon>Eukaryota</taxon>
        <taxon>Viridiplantae</taxon>
        <taxon>Streptophyta</taxon>
        <taxon>Embryophyta</taxon>
        <taxon>Tracheophyta</taxon>
        <taxon>Spermatophyta</taxon>
        <taxon>Magnoliopsida</taxon>
        <taxon>eudicotyledons</taxon>
        <taxon>Gunneridae</taxon>
        <taxon>Pentapetalae</taxon>
        <taxon>asterids</taxon>
        <taxon>lamiids</taxon>
        <taxon>Lamiales</taxon>
        <taxon>Oleaceae</taxon>
        <taxon>Oleeae</taxon>
        <taxon>Olea</taxon>
    </lineage>
</organism>
<dbReference type="EMBL" id="CACTIH010006147">
    <property type="protein sequence ID" value="CAA3004269.1"/>
    <property type="molecule type" value="Genomic_DNA"/>
</dbReference>
<comment type="similarity">
    <text evidence="2 8">Belongs to the V-ATPase 116 kDa subunit family.</text>
</comment>
<dbReference type="Proteomes" id="UP000594638">
    <property type="component" value="Unassembled WGS sequence"/>
</dbReference>
<dbReference type="AlphaFoldDB" id="A0A8S0TID0"/>
<comment type="function">
    <text evidence="8">Essential component of the vacuolar proton pump (V-ATPase), a multimeric enzyme that catalyzes the translocation of protons across the membranes. Required for assembly and activity of the V-ATPase.</text>
</comment>
<dbReference type="InterPro" id="IPR002490">
    <property type="entry name" value="V-ATPase_116kDa_su"/>
</dbReference>
<dbReference type="PANTHER" id="PTHR11629">
    <property type="entry name" value="VACUOLAR PROTON ATPASES"/>
    <property type="match status" value="1"/>
</dbReference>
<keyword evidence="11" id="KW-1185">Reference proteome</keyword>
<evidence type="ECO:0000256" key="7">
    <source>
        <dbReference type="ARBA" id="ARBA00023136"/>
    </source>
</evidence>
<keyword evidence="6 8" id="KW-0406">Ion transport</keyword>
<feature type="region of interest" description="Disordered" evidence="9">
    <location>
        <begin position="1"/>
        <end position="34"/>
    </location>
</feature>
<proteinExistence type="inferred from homology"/>
<evidence type="ECO:0000313" key="10">
    <source>
        <dbReference type="EMBL" id="CAA3004269.1"/>
    </source>
</evidence>
<dbReference type="GO" id="GO:0016471">
    <property type="term" value="C:vacuolar proton-transporting V-type ATPase complex"/>
    <property type="evidence" value="ECO:0007669"/>
    <property type="project" value="TreeGrafter"/>
</dbReference>
<keyword evidence="3 8" id="KW-0813">Transport</keyword>
<evidence type="ECO:0000256" key="1">
    <source>
        <dbReference type="ARBA" id="ARBA00004141"/>
    </source>
</evidence>
<evidence type="ECO:0000313" key="11">
    <source>
        <dbReference type="Proteomes" id="UP000594638"/>
    </source>
</evidence>
<dbReference type="Pfam" id="PF01496">
    <property type="entry name" value="V_ATPase_I"/>
    <property type="match status" value="1"/>
</dbReference>
<reference evidence="10 11" key="1">
    <citation type="submission" date="2019-12" db="EMBL/GenBank/DDBJ databases">
        <authorList>
            <person name="Alioto T."/>
            <person name="Alioto T."/>
            <person name="Gomez Garrido J."/>
        </authorList>
    </citation>
    <scope>NUCLEOTIDE SEQUENCE [LARGE SCALE GENOMIC DNA]</scope>
</reference>
<evidence type="ECO:0000256" key="6">
    <source>
        <dbReference type="ARBA" id="ARBA00023065"/>
    </source>
</evidence>
<comment type="caution">
    <text evidence="10">The sequence shown here is derived from an EMBL/GenBank/DDBJ whole genome shotgun (WGS) entry which is preliminary data.</text>
</comment>
<gene>
    <name evidence="10" type="ORF">OLEA9_A087757</name>
</gene>
<keyword evidence="4" id="KW-0812">Transmembrane</keyword>
<dbReference type="OrthoDB" id="10264220at2759"/>
<feature type="compositionally biased region" description="Polar residues" evidence="9">
    <location>
        <begin position="1"/>
        <end position="18"/>
    </location>
</feature>
<evidence type="ECO:0000256" key="5">
    <source>
        <dbReference type="ARBA" id="ARBA00022989"/>
    </source>
</evidence>
<evidence type="ECO:0000256" key="3">
    <source>
        <dbReference type="ARBA" id="ARBA00022448"/>
    </source>
</evidence>
<accession>A0A8S0TID0</accession>
<name>A0A8S0TID0_OLEEU</name>
<keyword evidence="5" id="KW-1133">Transmembrane helix</keyword>
<evidence type="ECO:0000256" key="9">
    <source>
        <dbReference type="SAM" id="MobiDB-lite"/>
    </source>
</evidence>
<dbReference type="GO" id="GO:0046961">
    <property type="term" value="F:proton-transporting ATPase activity, rotational mechanism"/>
    <property type="evidence" value="ECO:0007669"/>
    <property type="project" value="InterPro"/>
</dbReference>
<keyword evidence="8" id="KW-0375">Hydrogen ion transport</keyword>